<evidence type="ECO:0000313" key="3">
    <source>
        <dbReference type="Proteomes" id="UP000001120"/>
    </source>
</evidence>
<evidence type="ECO:0000256" key="1">
    <source>
        <dbReference type="SAM" id="Phobius"/>
    </source>
</evidence>
<keyword evidence="1" id="KW-1133">Transmembrane helix</keyword>
<keyword evidence="1" id="KW-0472">Membrane</keyword>
<proteinExistence type="predicted"/>
<organism evidence="2 3">
    <name type="scientific">Bacillus velezensis (strain DSM 23117 / BGSC 10A6 / LMG 26770 / FZB42)</name>
    <name type="common">Bacillus amyloliquefaciens subsp. plantarum</name>
    <dbReference type="NCBI Taxonomy" id="326423"/>
    <lineage>
        <taxon>Bacteria</taxon>
        <taxon>Bacillati</taxon>
        <taxon>Bacillota</taxon>
        <taxon>Bacilli</taxon>
        <taxon>Bacillales</taxon>
        <taxon>Bacillaceae</taxon>
        <taxon>Bacillus</taxon>
        <taxon>Bacillus amyloliquefaciens group</taxon>
    </lineage>
</organism>
<dbReference type="KEGG" id="bay:RBAM_38305"/>
<accession>A0A4Y6AC83</accession>
<dbReference type="AlphaFoldDB" id="A0A4Y6AC83"/>
<dbReference type="RefSeq" id="WP_023356743.1">
    <property type="nucleotide sequence ID" value="NC_009725.2"/>
</dbReference>
<dbReference type="EMBL" id="CP000560">
    <property type="protein sequence ID" value="QDE58038.1"/>
    <property type="molecule type" value="Genomic_DNA"/>
</dbReference>
<evidence type="ECO:0000313" key="2">
    <source>
        <dbReference type="EMBL" id="QDE58038.1"/>
    </source>
</evidence>
<feature type="transmembrane region" description="Helical" evidence="1">
    <location>
        <begin position="84"/>
        <end position="110"/>
    </location>
</feature>
<sequence>MKKYLYKHLLLTLVSSVCFLLVFYMSLKMTQEDTPPLSSYPFYLFIYLYIAAGYLTVGLVLACMTDILKNRWTFNKPSTILLKLIVYLLIPYAIFHSFFILMAPLIYVLFESLLILRKAS</sequence>
<feature type="transmembrane region" description="Helical" evidence="1">
    <location>
        <begin position="9"/>
        <end position="27"/>
    </location>
</feature>
<gene>
    <name evidence="2" type="ORF">RBAM_38305</name>
</gene>
<keyword evidence="3" id="KW-1185">Reference proteome</keyword>
<keyword evidence="1" id="KW-0812">Transmembrane</keyword>
<dbReference type="Proteomes" id="UP000001120">
    <property type="component" value="Chromosome"/>
</dbReference>
<feature type="transmembrane region" description="Helical" evidence="1">
    <location>
        <begin position="42"/>
        <end position="63"/>
    </location>
</feature>
<dbReference type="GeneID" id="93083016"/>
<protein>
    <submittedName>
        <fullName evidence="2">Uncharacterized protein</fullName>
    </submittedName>
</protein>
<name>A0A4Y6AC83_BACVZ</name>
<reference evidence="2 3" key="1">
    <citation type="journal article" date="2007" name="Nat. Biotechnol.">
        <title>Comparative analysis of the complete genome sequence of the plant growth-promoting bacterium Bacillus amyloliquefaciens FZB42.</title>
        <authorList>
            <person name="Chen X.H."/>
            <person name="Koumoutsi A."/>
            <person name="Scholz R."/>
            <person name="Eisenreich A."/>
            <person name="Schneider K."/>
            <person name="Heinemeyer I."/>
            <person name="Morgenstern B."/>
            <person name="Voss B."/>
            <person name="Hess W.R."/>
            <person name="Reva O."/>
            <person name="Junge H."/>
            <person name="Voigt B."/>
            <person name="Jungblut P.R."/>
            <person name="Vater J."/>
            <person name="Sussmuth R."/>
            <person name="Liesegang H."/>
            <person name="Strittmatter A."/>
            <person name="Gottschalk G."/>
            <person name="Borriss R."/>
        </authorList>
    </citation>
    <scope>NUCLEOTIDE SEQUENCE [LARGE SCALE GENOMIC DNA]</scope>
    <source>
        <strain evidence="3">DSM 23117 / BGSC 10A6 / LMG 26770 / FZB42</strain>
    </source>
</reference>